<evidence type="ECO:0000256" key="2">
    <source>
        <dbReference type="RuleBase" id="RU362080"/>
    </source>
</evidence>
<comment type="caution">
    <text evidence="3">The sequence shown here is derived from an EMBL/GenBank/DDBJ whole genome shotgun (WGS) entry which is preliminary data.</text>
</comment>
<dbReference type="InterPro" id="IPR006442">
    <property type="entry name" value="Antitoxin_Phd/YefM"/>
</dbReference>
<organism evidence="3 4">
    <name type="scientific">Trichormus variabilis SAG 1403-4b</name>
    <dbReference type="NCBI Taxonomy" id="447716"/>
    <lineage>
        <taxon>Bacteria</taxon>
        <taxon>Bacillati</taxon>
        <taxon>Cyanobacteriota</taxon>
        <taxon>Cyanophyceae</taxon>
        <taxon>Nostocales</taxon>
        <taxon>Nostocaceae</taxon>
        <taxon>Trichormus</taxon>
    </lineage>
</organism>
<dbReference type="InterPro" id="IPR036165">
    <property type="entry name" value="YefM-like_sf"/>
</dbReference>
<evidence type="ECO:0000313" key="3">
    <source>
        <dbReference type="EMBL" id="RUS96334.1"/>
    </source>
</evidence>
<protein>
    <recommendedName>
        <fullName evidence="2">Antitoxin</fullName>
    </recommendedName>
</protein>
<dbReference type="PANTHER" id="PTHR33713">
    <property type="entry name" value="ANTITOXIN YAFN-RELATED"/>
    <property type="match status" value="1"/>
</dbReference>
<dbReference type="InterPro" id="IPR051405">
    <property type="entry name" value="phD/YefM_antitoxin"/>
</dbReference>
<dbReference type="Gene3D" id="3.40.1620.10">
    <property type="entry name" value="YefM-like domain"/>
    <property type="match status" value="1"/>
</dbReference>
<comment type="similarity">
    <text evidence="1 2">Belongs to the phD/YefM antitoxin family.</text>
</comment>
<keyword evidence="4" id="KW-1185">Reference proteome</keyword>
<proteinExistence type="inferred from homology"/>
<dbReference type="Proteomes" id="UP000276103">
    <property type="component" value="Unassembled WGS sequence"/>
</dbReference>
<dbReference type="PANTHER" id="PTHR33713:SF6">
    <property type="entry name" value="ANTITOXIN YEFM"/>
    <property type="match status" value="1"/>
</dbReference>
<evidence type="ECO:0000313" key="4">
    <source>
        <dbReference type="Proteomes" id="UP000276103"/>
    </source>
</evidence>
<dbReference type="OrthoDB" id="2321886at2"/>
<dbReference type="Pfam" id="PF02604">
    <property type="entry name" value="PhdYeFM_antitox"/>
    <property type="match status" value="1"/>
</dbReference>
<evidence type="ECO:0000256" key="1">
    <source>
        <dbReference type="ARBA" id="ARBA00009981"/>
    </source>
</evidence>
<gene>
    <name evidence="3" type="primary">yefM</name>
    <name evidence="3" type="ORF">DSM107003_24310</name>
</gene>
<reference evidence="3 4" key="1">
    <citation type="journal article" date="2019" name="Genome Biol. Evol.">
        <title>Day and night: Metabolic profiles and evolutionary relationships of six axenic non-marine cyanobacteria.</title>
        <authorList>
            <person name="Will S.E."/>
            <person name="Henke P."/>
            <person name="Boedeker C."/>
            <person name="Huang S."/>
            <person name="Brinkmann H."/>
            <person name="Rohde M."/>
            <person name="Jarek M."/>
            <person name="Friedl T."/>
            <person name="Seufert S."/>
            <person name="Schumacher M."/>
            <person name="Overmann J."/>
            <person name="Neumann-Schaal M."/>
            <person name="Petersen J."/>
        </authorList>
    </citation>
    <scope>NUCLEOTIDE SEQUENCE [LARGE SCALE GENOMIC DNA]</scope>
    <source>
        <strain evidence="3 4">SAG 1403-4b</strain>
    </source>
</reference>
<dbReference type="SUPFAM" id="SSF143120">
    <property type="entry name" value="YefM-like"/>
    <property type="match status" value="1"/>
</dbReference>
<accession>A0A3S1BX82</accession>
<sequence>MDAMTTQQASHDLDGLIDRIIADVQPTIICNNKGKKAILISLDEFLSWQETLYLLSNPVNAKHLLTSIQSAKAGEVVERDLIEE</sequence>
<name>A0A3S1BX82_ANAVA</name>
<comment type="function">
    <text evidence="2">Antitoxin component of a type II toxin-antitoxin (TA) system.</text>
</comment>
<dbReference type="EMBL" id="RSCM01000007">
    <property type="protein sequence ID" value="RUS96334.1"/>
    <property type="molecule type" value="Genomic_DNA"/>
</dbReference>
<dbReference type="Gene3D" id="1.10.1220.170">
    <property type="match status" value="1"/>
</dbReference>
<dbReference type="AlphaFoldDB" id="A0A3S1BX82"/>